<dbReference type="OrthoDB" id="2219495at2759"/>
<evidence type="ECO:0000256" key="3">
    <source>
        <dbReference type="ARBA" id="ARBA00022630"/>
    </source>
</evidence>
<keyword evidence="5" id="KW-0863">Zinc-finger</keyword>
<dbReference type="InterPro" id="IPR002937">
    <property type="entry name" value="Amino_oxidase"/>
</dbReference>
<dbReference type="Pfam" id="PF04433">
    <property type="entry name" value="SWIRM"/>
    <property type="match status" value="1"/>
</dbReference>
<dbReference type="SUPFAM" id="SSF51905">
    <property type="entry name" value="FAD/NAD(P)-binding domain"/>
    <property type="match status" value="1"/>
</dbReference>
<dbReference type="InterPro" id="IPR036188">
    <property type="entry name" value="FAD/NAD-bd_sf"/>
</dbReference>
<dbReference type="Gene3D" id="3.90.660.10">
    <property type="match status" value="1"/>
</dbReference>
<dbReference type="PRINTS" id="PR00757">
    <property type="entry name" value="AMINEOXDASEF"/>
</dbReference>
<evidence type="ECO:0000256" key="6">
    <source>
        <dbReference type="ARBA" id="ARBA00022827"/>
    </source>
</evidence>
<feature type="region of interest" description="Disordered" evidence="11">
    <location>
        <begin position="1"/>
        <end position="30"/>
    </location>
</feature>
<dbReference type="Proteomes" id="UP000005408">
    <property type="component" value="Unassembled WGS sequence"/>
</dbReference>
<proteinExistence type="inferred from homology"/>
<dbReference type="InterPro" id="IPR050281">
    <property type="entry name" value="Flavin_monoamine_oxidase"/>
</dbReference>
<dbReference type="EC" id="1.4.3.-" evidence="10"/>
<keyword evidence="3 10" id="KW-0285">Flavoprotein</keyword>
<dbReference type="InterPro" id="IPR036388">
    <property type="entry name" value="WH-like_DNA-bd_sf"/>
</dbReference>
<evidence type="ECO:0000256" key="8">
    <source>
        <dbReference type="ARBA" id="ARBA00023002"/>
    </source>
</evidence>
<evidence type="ECO:0000256" key="11">
    <source>
        <dbReference type="SAM" id="MobiDB-lite"/>
    </source>
</evidence>
<dbReference type="GO" id="GO:0140682">
    <property type="term" value="F:FAD-dependent H3K4me/H3K4me3 demethylase activity"/>
    <property type="evidence" value="ECO:0007669"/>
    <property type="project" value="UniProtKB-ARBA"/>
</dbReference>
<dbReference type="Pfam" id="PF01593">
    <property type="entry name" value="Amino_oxidase"/>
    <property type="match status" value="1"/>
</dbReference>
<keyword evidence="15" id="KW-1185">Reference proteome</keyword>
<dbReference type="PROSITE" id="PS51050">
    <property type="entry name" value="ZF_CW"/>
    <property type="match status" value="1"/>
</dbReference>
<organism evidence="14 15">
    <name type="scientific">Magallana gigas</name>
    <name type="common">Pacific oyster</name>
    <name type="synonym">Crassostrea gigas</name>
    <dbReference type="NCBI Taxonomy" id="29159"/>
    <lineage>
        <taxon>Eukaryota</taxon>
        <taxon>Metazoa</taxon>
        <taxon>Spiralia</taxon>
        <taxon>Lophotrochozoa</taxon>
        <taxon>Mollusca</taxon>
        <taxon>Bivalvia</taxon>
        <taxon>Autobranchia</taxon>
        <taxon>Pteriomorphia</taxon>
        <taxon>Ostreida</taxon>
        <taxon>Ostreoidea</taxon>
        <taxon>Ostreidae</taxon>
        <taxon>Magallana</taxon>
    </lineage>
</organism>
<dbReference type="PANTHER" id="PTHR10742">
    <property type="entry name" value="FLAVIN MONOAMINE OXIDASE"/>
    <property type="match status" value="1"/>
</dbReference>
<reference evidence="14" key="1">
    <citation type="submission" date="2022-08" db="UniProtKB">
        <authorList>
            <consortium name="EnsemblMetazoa"/>
        </authorList>
    </citation>
    <scope>IDENTIFICATION</scope>
    <source>
        <strain evidence="14">05x7-T-G4-1.051#20</strain>
    </source>
</reference>
<dbReference type="OMA" id="PYVFWGE"/>
<feature type="binding site" evidence="9">
    <location>
        <begin position="376"/>
        <end position="377"/>
    </location>
    <ligand>
        <name>FAD</name>
        <dbReference type="ChEBI" id="CHEBI:57692"/>
    </ligand>
</feature>
<dbReference type="InterPro" id="IPR001613">
    <property type="entry name" value="Flavin_amine_oxidase"/>
</dbReference>
<feature type="binding site" evidence="9">
    <location>
        <position position="572"/>
    </location>
    <ligand>
        <name>FAD</name>
        <dbReference type="ChEBI" id="CHEBI:57692"/>
    </ligand>
</feature>
<evidence type="ECO:0000313" key="14">
    <source>
        <dbReference type="EnsemblMetazoa" id="G6376.1:cds"/>
    </source>
</evidence>
<dbReference type="GO" id="GO:0008131">
    <property type="term" value="F:primary methylamine oxidase activity"/>
    <property type="evidence" value="ECO:0007669"/>
    <property type="project" value="UniProtKB-ARBA"/>
</dbReference>
<feature type="domain" description="CW-type" evidence="13">
    <location>
        <begin position="115"/>
        <end position="172"/>
    </location>
</feature>
<comment type="similarity">
    <text evidence="2 10">Belongs to the flavin monoamine oxidase family.</text>
</comment>
<sequence length="803" mass="90731">MSSPGIHGSRRNAKRKTIDSSDQATDPSFKNIRRCPHSGCPTKVPICFAGATERCAGSGYTSRWYHTSAAEHYCNECFEHYYRCHKDGYEVYLSWKKLWSTHGTTDASIRMFMTNSVLPFWVQCRECHKWRQWSKSTTPIPEFLKNYVCGTMASGKKSKLENPCEVPEDQRVTLTRDPSWTHLISSLSYMKNSPAWPYLTSYFPDKLGMCPSDHEVFKERKTPVMHKYLQPFVEADSSEIANGVAPDVMEEQEMDEFPEYASIPSMYLAIRNICLTLWNLNFKEWLTKERCATQIICRGLGRVLYIESLDKVLWFLTRRGLINVGLLSVPRSPQSSYISNKFIKPNPSVIVVGAGTAGLAAAKTLQGLGLKVTVLEAKSQIGGRVCDDDSLGVCVPMGAQILNGALNNPIAIICEQAGILVNSLSDSCEVINVNGELMDKQTDERMDFHFNAILDIIADWRKGKELTQDTSLLAKLKEMHQQFLDESQLSFTTDEQKKMLALFIEEESLMNFHISNLEFACGDTLRNVSALHWDQNEDYPQFSGENLVLPAGISQVLSKLAEGLDIDLDTKVTKVDYGEETVKVVSENGKEWTADKVLVTLPLAVLQDKDVEFSPCLPEWKSKAMKSLGVGKIEKIILRFPRPFWRKKIKDCKVFGHIPEKQDNVGYFNVFYDFSTDKVDKMYLLVTHLTGSALKLRDRLDRDVVAACMEVLKALFPEETVPKPLDYFVTKWTKDPYSKMCYSYVPIGVDGDAYDIMSQDVASKVYFAGEATNRQFPQSVTGAYVSGVREAHKIFSTLVEDDT</sequence>
<protein>
    <recommendedName>
        <fullName evidence="10">Amine oxidase</fullName>
        <ecNumber evidence="10">1.4.3.-</ecNumber>
    </recommendedName>
</protein>
<dbReference type="InterPro" id="IPR011124">
    <property type="entry name" value="Znf_CW"/>
</dbReference>
<comment type="cofactor">
    <cofactor evidence="1 10">
        <name>FAD</name>
        <dbReference type="ChEBI" id="CHEBI:57692"/>
    </cofactor>
</comment>
<dbReference type="InterPro" id="IPR009057">
    <property type="entry name" value="Homeodomain-like_sf"/>
</dbReference>
<keyword evidence="8 10" id="KW-0560">Oxidoreductase</keyword>
<accession>A0A8W8NIM9</accession>
<keyword evidence="4" id="KW-0479">Metal-binding</keyword>
<feature type="domain" description="SWIRM" evidence="12">
    <location>
        <begin position="235"/>
        <end position="333"/>
    </location>
</feature>
<evidence type="ECO:0000256" key="7">
    <source>
        <dbReference type="ARBA" id="ARBA00022833"/>
    </source>
</evidence>
<dbReference type="SUPFAM" id="SSF46689">
    <property type="entry name" value="Homeodomain-like"/>
    <property type="match status" value="1"/>
</dbReference>
<keyword evidence="7" id="KW-0862">Zinc</keyword>
<dbReference type="AlphaFoldDB" id="A0A8W8NIM9"/>
<dbReference type="InterPro" id="IPR007526">
    <property type="entry name" value="SWIRM"/>
</dbReference>
<evidence type="ECO:0000259" key="12">
    <source>
        <dbReference type="PROSITE" id="PS50934"/>
    </source>
</evidence>
<evidence type="ECO:0000256" key="5">
    <source>
        <dbReference type="ARBA" id="ARBA00022771"/>
    </source>
</evidence>
<dbReference type="Gene3D" id="1.10.10.10">
    <property type="entry name" value="Winged helix-like DNA-binding domain superfamily/Winged helix DNA-binding domain"/>
    <property type="match status" value="1"/>
</dbReference>
<evidence type="ECO:0000256" key="1">
    <source>
        <dbReference type="ARBA" id="ARBA00001974"/>
    </source>
</evidence>
<evidence type="ECO:0000256" key="2">
    <source>
        <dbReference type="ARBA" id="ARBA00005995"/>
    </source>
</evidence>
<dbReference type="SUPFAM" id="SSF54373">
    <property type="entry name" value="FAD-linked reductases, C-terminal domain"/>
    <property type="match status" value="1"/>
</dbReference>
<evidence type="ECO:0000313" key="15">
    <source>
        <dbReference type="Proteomes" id="UP000005408"/>
    </source>
</evidence>
<dbReference type="Gene3D" id="3.50.50.60">
    <property type="entry name" value="FAD/NAD(P)-binding domain"/>
    <property type="match status" value="1"/>
</dbReference>
<dbReference type="PANTHER" id="PTHR10742:SF410">
    <property type="entry name" value="LYSINE-SPECIFIC HISTONE DEMETHYLASE 2"/>
    <property type="match status" value="1"/>
</dbReference>
<evidence type="ECO:0000256" key="9">
    <source>
        <dbReference type="PIRSR" id="PIRSR601613-1"/>
    </source>
</evidence>
<dbReference type="Pfam" id="PF07496">
    <property type="entry name" value="zf-CW"/>
    <property type="match status" value="1"/>
</dbReference>
<dbReference type="PROSITE" id="PS50934">
    <property type="entry name" value="SWIRM"/>
    <property type="match status" value="1"/>
</dbReference>
<evidence type="ECO:0000256" key="10">
    <source>
        <dbReference type="RuleBase" id="RU362067"/>
    </source>
</evidence>
<dbReference type="Gene3D" id="3.30.40.100">
    <property type="match status" value="1"/>
</dbReference>
<evidence type="ECO:0000256" key="4">
    <source>
        <dbReference type="ARBA" id="ARBA00022723"/>
    </source>
</evidence>
<dbReference type="GO" id="GO:0008270">
    <property type="term" value="F:zinc ion binding"/>
    <property type="evidence" value="ECO:0007669"/>
    <property type="project" value="UniProtKB-KW"/>
</dbReference>
<evidence type="ECO:0000259" key="13">
    <source>
        <dbReference type="PROSITE" id="PS51050"/>
    </source>
</evidence>
<keyword evidence="6 10" id="KW-0274">FAD</keyword>
<name>A0A8W8NIM9_MAGGI</name>
<dbReference type="EnsemblMetazoa" id="G6376.1">
    <property type="protein sequence ID" value="G6376.1:cds"/>
    <property type="gene ID" value="G6376"/>
</dbReference>